<dbReference type="RefSeq" id="WP_422497899.1">
    <property type="nucleotide sequence ID" value="NZ_JAIVBF010000033.1"/>
</dbReference>
<reference evidence="2" key="1">
    <citation type="submission" date="2010-07" db="EMBL/GenBank/DDBJ databases">
        <title>Gene structure and function analysis of the virulence-related plasmid pVH1 from Vibrio harveyi VIB645.</title>
        <authorList>
            <person name="Hou X."/>
            <person name="Sun J."/>
            <person name="Sun B."/>
            <person name="Liu J."/>
            <person name="Zhang X."/>
        </authorList>
    </citation>
    <scope>NUCLEOTIDE SEQUENCE</scope>
    <source>
        <strain evidence="2">VIB645</strain>
        <plasmid evidence="2">pVH1</plasmid>
    </source>
</reference>
<name>E5G5H5_VIBHA</name>
<evidence type="ECO:0000313" key="2">
    <source>
        <dbReference type="EMBL" id="ADQ53901.1"/>
    </source>
</evidence>
<dbReference type="Pfam" id="PF13728">
    <property type="entry name" value="TraF"/>
    <property type="match status" value="1"/>
</dbReference>
<dbReference type="SUPFAM" id="SSF52833">
    <property type="entry name" value="Thioredoxin-like"/>
    <property type="match status" value="1"/>
</dbReference>
<dbReference type="Gene3D" id="3.40.30.10">
    <property type="entry name" value="Glutaredoxin"/>
    <property type="match status" value="1"/>
</dbReference>
<dbReference type="InterPro" id="IPR039555">
    <property type="entry name" value="TraF/TrbB"/>
</dbReference>
<feature type="chain" id="PRO_5003196592" evidence="1">
    <location>
        <begin position="21"/>
        <end position="137"/>
    </location>
</feature>
<keyword evidence="1" id="KW-0732">Signal</keyword>
<geneLocation type="plasmid" evidence="2">
    <name>pVH1</name>
</geneLocation>
<dbReference type="EMBL" id="HM752250">
    <property type="protein sequence ID" value="ADQ53901.1"/>
    <property type="molecule type" value="Genomic_DNA"/>
</dbReference>
<dbReference type="AlphaFoldDB" id="E5G5H5"/>
<keyword evidence="2" id="KW-0614">Plasmid</keyword>
<gene>
    <name evidence="2" type="primary">trbB</name>
</gene>
<organism evidence="2">
    <name type="scientific">Vibrio harveyi</name>
    <name type="common">Beneckea harveyi</name>
    <dbReference type="NCBI Taxonomy" id="669"/>
    <lineage>
        <taxon>Bacteria</taxon>
        <taxon>Pseudomonadati</taxon>
        <taxon>Pseudomonadota</taxon>
        <taxon>Gammaproteobacteria</taxon>
        <taxon>Vibrionales</taxon>
        <taxon>Vibrionaceae</taxon>
        <taxon>Vibrio</taxon>
    </lineage>
</organism>
<sequence length="137" mass="14922">MPFMRTLLISLILLTSSAQAAMQNQYALVFFFESSCPYCHKLAPKVTQVSLTAQLPVYAFSVDGQGIPGFEAPIPVTPEIAGTFFPSGGKAVMPSTFLINVNSRKFTRISIGDIPQSTLLQSVQNAIRDPRVQEALQ</sequence>
<evidence type="ECO:0000256" key="1">
    <source>
        <dbReference type="SAM" id="SignalP"/>
    </source>
</evidence>
<dbReference type="NCBIfam" id="TIGR02738">
    <property type="entry name" value="TrbB"/>
    <property type="match status" value="1"/>
</dbReference>
<feature type="signal peptide" evidence="1">
    <location>
        <begin position="1"/>
        <end position="20"/>
    </location>
</feature>
<dbReference type="InterPro" id="IPR014109">
    <property type="entry name" value="Thiol-disulphide_isomerase_rbB"/>
</dbReference>
<protein>
    <submittedName>
        <fullName evidence="2">Putative conjugative transfer protein</fullName>
    </submittedName>
</protein>
<proteinExistence type="predicted"/>
<dbReference type="InterPro" id="IPR036249">
    <property type="entry name" value="Thioredoxin-like_sf"/>
</dbReference>
<accession>E5G5H5</accession>